<dbReference type="EMBL" id="LGST01000020">
    <property type="protein sequence ID" value="KNE00091.1"/>
    <property type="molecule type" value="Genomic_DNA"/>
</dbReference>
<protein>
    <submittedName>
        <fullName evidence="1">Uncharacterized protein</fullName>
    </submittedName>
</protein>
<dbReference type="VEuPathDB" id="FungiDB:QG37_03040"/>
<evidence type="ECO:0000313" key="1">
    <source>
        <dbReference type="EMBL" id="KNE00091.1"/>
    </source>
</evidence>
<name>A0A0L0P270_CANAR</name>
<dbReference type="Proteomes" id="UP000037122">
    <property type="component" value="Unassembled WGS sequence"/>
</dbReference>
<reference evidence="2" key="1">
    <citation type="journal article" date="2015" name="BMC Genomics">
        <title>Draft genome of a commonly misdiagnosed multidrug resistant pathogen Candida auris.</title>
        <authorList>
            <person name="Chatterjee S."/>
            <person name="Alampalli S.V."/>
            <person name="Nageshan R.K."/>
            <person name="Chettiar S.T."/>
            <person name="Joshi S."/>
            <person name="Tatu U.S."/>
        </authorList>
    </citation>
    <scope>NUCLEOTIDE SEQUENCE [LARGE SCALE GENOMIC DNA]</scope>
    <source>
        <strain evidence="2">6684</strain>
    </source>
</reference>
<evidence type="ECO:0000313" key="2">
    <source>
        <dbReference type="Proteomes" id="UP000037122"/>
    </source>
</evidence>
<proteinExistence type="predicted"/>
<organism evidence="1 2">
    <name type="scientific">Candidozyma auris</name>
    <name type="common">Yeast</name>
    <name type="synonym">Candida auris</name>
    <dbReference type="NCBI Taxonomy" id="498019"/>
    <lineage>
        <taxon>Eukaryota</taxon>
        <taxon>Fungi</taxon>
        <taxon>Dikarya</taxon>
        <taxon>Ascomycota</taxon>
        <taxon>Saccharomycotina</taxon>
        <taxon>Pichiomycetes</taxon>
        <taxon>Metschnikowiaceae</taxon>
        <taxon>Candidozyma</taxon>
    </lineage>
</organism>
<dbReference type="AlphaFoldDB" id="A0A0L0P270"/>
<sequence>MFGCRQCLESNGVDELESKLNVIEEKVCHFSGLSLENLSDLPLTLRIHFSFVAWDFKAFCDNFVLLKHKWLGYENVDYKHGCQKTEFKEK</sequence>
<comment type="caution">
    <text evidence="1">The sequence shown here is derived from an EMBL/GenBank/DDBJ whole genome shotgun (WGS) entry which is preliminary data.</text>
</comment>
<accession>A0A0L0P270</accession>
<gene>
    <name evidence="1" type="ORF">QG37_03040</name>
</gene>